<reference evidence="1" key="1">
    <citation type="submission" date="2024-01" db="EMBL/GenBank/DDBJ databases">
        <title>Bank of Algae and Cyanobacteria of the Azores (BACA) strain genomes.</title>
        <authorList>
            <person name="Luz R."/>
            <person name="Cordeiro R."/>
            <person name="Fonseca A."/>
            <person name="Goncalves V."/>
        </authorList>
    </citation>
    <scope>NUCLEOTIDE SEQUENCE</scope>
    <source>
        <strain evidence="1">BACA0141</strain>
    </source>
</reference>
<keyword evidence="2" id="KW-1185">Reference proteome</keyword>
<dbReference type="Proteomes" id="UP001333818">
    <property type="component" value="Unassembled WGS sequence"/>
</dbReference>
<sequence>MKIQIKGTIQFHEFGMGAWAVVAESGEQYELMQPAPSQLLQAGLSVKITGVLREDIMTMAMIGAVLQVESFEVVT</sequence>
<evidence type="ECO:0000313" key="1">
    <source>
        <dbReference type="EMBL" id="MEE3716151.1"/>
    </source>
</evidence>
<gene>
    <name evidence="1" type="ORF">V2H45_05260</name>
</gene>
<dbReference type="EMBL" id="JAZBJZ010000013">
    <property type="protein sequence ID" value="MEE3716151.1"/>
    <property type="molecule type" value="Genomic_DNA"/>
</dbReference>
<comment type="caution">
    <text evidence="1">The sequence shown here is derived from an EMBL/GenBank/DDBJ whole genome shotgun (WGS) entry which is preliminary data.</text>
</comment>
<evidence type="ECO:0000313" key="2">
    <source>
        <dbReference type="Proteomes" id="UP001333818"/>
    </source>
</evidence>
<name>A0AAW9Q0M2_9CYAN</name>
<accession>A0AAW9Q0M2</accession>
<dbReference type="AlphaFoldDB" id="A0AAW9Q0M2"/>
<protein>
    <submittedName>
        <fullName evidence="1">Uncharacterized protein</fullName>
    </submittedName>
</protein>
<dbReference type="RefSeq" id="WP_330482577.1">
    <property type="nucleotide sequence ID" value="NZ_JAZBJZ010000013.1"/>
</dbReference>
<organism evidence="1 2">
    <name type="scientific">Tumidithrix elongata BACA0141</name>
    <dbReference type="NCBI Taxonomy" id="2716417"/>
    <lineage>
        <taxon>Bacteria</taxon>
        <taxon>Bacillati</taxon>
        <taxon>Cyanobacteriota</taxon>
        <taxon>Cyanophyceae</taxon>
        <taxon>Pseudanabaenales</taxon>
        <taxon>Pseudanabaenaceae</taxon>
        <taxon>Tumidithrix</taxon>
        <taxon>Tumidithrix elongata</taxon>
    </lineage>
</organism>
<proteinExistence type="predicted"/>